<organism evidence="1 2">
    <name type="scientific">Genlisea aurea</name>
    <dbReference type="NCBI Taxonomy" id="192259"/>
    <lineage>
        <taxon>Eukaryota</taxon>
        <taxon>Viridiplantae</taxon>
        <taxon>Streptophyta</taxon>
        <taxon>Embryophyta</taxon>
        <taxon>Tracheophyta</taxon>
        <taxon>Spermatophyta</taxon>
        <taxon>Magnoliopsida</taxon>
        <taxon>eudicotyledons</taxon>
        <taxon>Gunneridae</taxon>
        <taxon>Pentapetalae</taxon>
        <taxon>asterids</taxon>
        <taxon>lamiids</taxon>
        <taxon>Lamiales</taxon>
        <taxon>Lentibulariaceae</taxon>
        <taxon>Genlisea</taxon>
    </lineage>
</organism>
<sequence>EFDHFGTIVRLRLEVSRWQSKSCGKIRKPGCQNITMTQGSVEEVRDGQGKI</sequence>
<keyword evidence="2" id="KW-1185">Reference proteome</keyword>
<evidence type="ECO:0000313" key="1">
    <source>
        <dbReference type="EMBL" id="EPS63875.1"/>
    </source>
</evidence>
<gene>
    <name evidence="1" type="ORF">M569_10909</name>
</gene>
<comment type="caution">
    <text evidence="1">The sequence shown here is derived from an EMBL/GenBank/DDBJ whole genome shotgun (WGS) entry which is preliminary data.</text>
</comment>
<dbReference type="EMBL" id="AUSU01005188">
    <property type="protein sequence ID" value="EPS63875.1"/>
    <property type="molecule type" value="Genomic_DNA"/>
</dbReference>
<evidence type="ECO:0000313" key="2">
    <source>
        <dbReference type="Proteomes" id="UP000015453"/>
    </source>
</evidence>
<feature type="non-terminal residue" evidence="1">
    <location>
        <position position="1"/>
    </location>
</feature>
<accession>S8CAL5</accession>
<protein>
    <submittedName>
        <fullName evidence="1">Uncharacterized protein</fullName>
    </submittedName>
</protein>
<proteinExistence type="predicted"/>
<dbReference type="Proteomes" id="UP000015453">
    <property type="component" value="Unassembled WGS sequence"/>
</dbReference>
<reference evidence="1 2" key="1">
    <citation type="journal article" date="2013" name="BMC Genomics">
        <title>The miniature genome of a carnivorous plant Genlisea aurea contains a low number of genes and short non-coding sequences.</title>
        <authorList>
            <person name="Leushkin E.V."/>
            <person name="Sutormin R.A."/>
            <person name="Nabieva E.R."/>
            <person name="Penin A.A."/>
            <person name="Kondrashov A.S."/>
            <person name="Logacheva M.D."/>
        </authorList>
    </citation>
    <scope>NUCLEOTIDE SEQUENCE [LARGE SCALE GENOMIC DNA]</scope>
</reference>
<name>S8CAL5_9LAMI</name>
<dbReference type="AlphaFoldDB" id="S8CAL5"/>